<dbReference type="InterPro" id="IPR012337">
    <property type="entry name" value="RNaseH-like_sf"/>
</dbReference>
<keyword evidence="1" id="KW-0540">Nuclease</keyword>
<evidence type="ECO:0000256" key="2">
    <source>
        <dbReference type="ARBA" id="ARBA00022723"/>
    </source>
</evidence>
<keyword evidence="7" id="KW-0695">RNA-directed DNA polymerase</keyword>
<evidence type="ECO:0000256" key="1">
    <source>
        <dbReference type="ARBA" id="ARBA00022722"/>
    </source>
</evidence>
<dbReference type="Pfam" id="PF14223">
    <property type="entry name" value="Retrotran_gag_2"/>
    <property type="match status" value="1"/>
</dbReference>
<dbReference type="GO" id="GO:0003887">
    <property type="term" value="F:DNA-directed DNA polymerase activity"/>
    <property type="evidence" value="ECO:0007669"/>
    <property type="project" value="UniProtKB-KW"/>
</dbReference>
<dbReference type="GO" id="GO:0003964">
    <property type="term" value="F:RNA-directed DNA polymerase activity"/>
    <property type="evidence" value="ECO:0007669"/>
    <property type="project" value="UniProtKB-KW"/>
</dbReference>
<dbReference type="GO" id="GO:0016787">
    <property type="term" value="F:hydrolase activity"/>
    <property type="evidence" value="ECO:0007669"/>
    <property type="project" value="UniProtKB-KW"/>
</dbReference>
<keyword evidence="8" id="KW-0548">Nucleotidyltransferase</keyword>
<feature type="domain" description="Integrase catalytic" evidence="11">
    <location>
        <begin position="367"/>
        <end position="533"/>
    </location>
</feature>
<evidence type="ECO:0000256" key="5">
    <source>
        <dbReference type="ARBA" id="ARBA00022842"/>
    </source>
</evidence>
<dbReference type="Pfam" id="PF13976">
    <property type="entry name" value="gag_pre-integrs"/>
    <property type="match status" value="1"/>
</dbReference>
<dbReference type="InterPro" id="IPR001584">
    <property type="entry name" value="Integrase_cat-core"/>
</dbReference>
<dbReference type="EMBL" id="ASHM01035321">
    <property type="protein sequence ID" value="PNX79108.1"/>
    <property type="molecule type" value="Genomic_DNA"/>
</dbReference>
<evidence type="ECO:0000256" key="10">
    <source>
        <dbReference type="SAM" id="MobiDB-lite"/>
    </source>
</evidence>
<keyword evidence="9" id="KW-0233">DNA recombination</keyword>
<feature type="non-terminal residue" evidence="12">
    <location>
        <position position="535"/>
    </location>
</feature>
<evidence type="ECO:0000256" key="8">
    <source>
        <dbReference type="ARBA" id="ARBA00022932"/>
    </source>
</evidence>
<dbReference type="InterPro" id="IPR036397">
    <property type="entry name" value="RNaseH_sf"/>
</dbReference>
<dbReference type="GO" id="GO:0015074">
    <property type="term" value="P:DNA integration"/>
    <property type="evidence" value="ECO:0007669"/>
    <property type="project" value="UniProtKB-KW"/>
</dbReference>
<organism evidence="12 13">
    <name type="scientific">Trifolium pratense</name>
    <name type="common">Red clover</name>
    <dbReference type="NCBI Taxonomy" id="57577"/>
    <lineage>
        <taxon>Eukaryota</taxon>
        <taxon>Viridiplantae</taxon>
        <taxon>Streptophyta</taxon>
        <taxon>Embryophyta</taxon>
        <taxon>Tracheophyta</taxon>
        <taxon>Spermatophyta</taxon>
        <taxon>Magnoliopsida</taxon>
        <taxon>eudicotyledons</taxon>
        <taxon>Gunneridae</taxon>
        <taxon>Pentapetalae</taxon>
        <taxon>rosids</taxon>
        <taxon>fabids</taxon>
        <taxon>Fabales</taxon>
        <taxon>Fabaceae</taxon>
        <taxon>Papilionoideae</taxon>
        <taxon>50 kb inversion clade</taxon>
        <taxon>NPAAA clade</taxon>
        <taxon>Hologalegina</taxon>
        <taxon>IRL clade</taxon>
        <taxon>Trifolieae</taxon>
        <taxon>Trifolium</taxon>
    </lineage>
</organism>
<dbReference type="AlphaFoldDB" id="A0A2K3LKN7"/>
<evidence type="ECO:0000259" key="11">
    <source>
        <dbReference type="PROSITE" id="PS50994"/>
    </source>
</evidence>
<dbReference type="PANTHER" id="PTHR42648">
    <property type="entry name" value="TRANSPOSASE, PUTATIVE-RELATED"/>
    <property type="match status" value="1"/>
</dbReference>
<protein>
    <submittedName>
        <fullName evidence="12">Copia-type polyprotein</fullName>
    </submittedName>
</protein>
<dbReference type="Proteomes" id="UP000236291">
    <property type="component" value="Unassembled WGS sequence"/>
</dbReference>
<proteinExistence type="predicted"/>
<dbReference type="PANTHER" id="PTHR42648:SF11">
    <property type="entry name" value="TRANSPOSON TY4-P GAG-POL POLYPROTEIN"/>
    <property type="match status" value="1"/>
</dbReference>
<keyword evidence="3" id="KW-0255">Endonuclease</keyword>
<keyword evidence="8" id="KW-0808">Transferase</keyword>
<comment type="caution">
    <text evidence="12">The sequence shown here is derived from an EMBL/GenBank/DDBJ whole genome shotgun (WGS) entry which is preliminary data.</text>
</comment>
<reference evidence="12 13" key="1">
    <citation type="journal article" date="2014" name="Am. J. Bot.">
        <title>Genome assembly and annotation for red clover (Trifolium pratense; Fabaceae).</title>
        <authorList>
            <person name="Istvanek J."/>
            <person name="Jaros M."/>
            <person name="Krenek A."/>
            <person name="Repkova J."/>
        </authorList>
    </citation>
    <scope>NUCLEOTIDE SEQUENCE [LARGE SCALE GENOMIC DNA]</scope>
    <source>
        <strain evidence="13">cv. Tatra</strain>
        <tissue evidence="12">Young leaves</tissue>
    </source>
</reference>
<dbReference type="STRING" id="57577.A0A2K3LKN7"/>
<gene>
    <name evidence="12" type="ORF">L195_g035092</name>
</gene>
<evidence type="ECO:0000256" key="6">
    <source>
        <dbReference type="ARBA" id="ARBA00022908"/>
    </source>
</evidence>
<dbReference type="Pfam" id="PF00665">
    <property type="entry name" value="rve"/>
    <property type="match status" value="1"/>
</dbReference>
<feature type="region of interest" description="Disordered" evidence="10">
    <location>
        <begin position="199"/>
        <end position="237"/>
    </location>
</feature>
<dbReference type="InterPro" id="IPR025724">
    <property type="entry name" value="GAG-pre-integrase_dom"/>
</dbReference>
<dbReference type="Gene3D" id="3.30.420.10">
    <property type="entry name" value="Ribonuclease H-like superfamily/Ribonuclease H"/>
    <property type="match status" value="1"/>
</dbReference>
<dbReference type="PROSITE" id="PS50994">
    <property type="entry name" value="INTEGRASE"/>
    <property type="match status" value="1"/>
</dbReference>
<evidence type="ECO:0000256" key="7">
    <source>
        <dbReference type="ARBA" id="ARBA00022918"/>
    </source>
</evidence>
<dbReference type="GO" id="GO:0006310">
    <property type="term" value="P:DNA recombination"/>
    <property type="evidence" value="ECO:0007669"/>
    <property type="project" value="UniProtKB-KW"/>
</dbReference>
<dbReference type="GO" id="GO:0004519">
    <property type="term" value="F:endonuclease activity"/>
    <property type="evidence" value="ECO:0007669"/>
    <property type="project" value="UniProtKB-KW"/>
</dbReference>
<keyword evidence="4" id="KW-0378">Hydrolase</keyword>
<dbReference type="GO" id="GO:0003676">
    <property type="term" value="F:nucleic acid binding"/>
    <property type="evidence" value="ECO:0007669"/>
    <property type="project" value="InterPro"/>
</dbReference>
<sequence>METIFVSQDLWDVVEEEYEERPSPKNASWSDDKEKAYKENVKKNATALRFIQQGVSKAIYPRIFGVKKAKDAWEILKTEFQGSSKVISIKLQSLWSQFENLAMKEGEQVKDFFSRVTEIGNQIKSCGDEVPEKKVVEKILRSLPQKFEHVVAVIEETKDLTKLSQYELMGSLEAHEQRVNRYNNQPLENVFQAKMNIRSSNPQQGRWDSFRGQPSNRGHGRHSGNRGRGRGRGERRQGNQNIFEELNKNYSSHVELGDGNHVKIEGKGVVAVHTSEGEHIVTVLQTPNNLFPLNMKSFQPAAFSSKSPDDSYLWHLRYGHLNIKGLQLLKQKNMVVGLPEIKIDNEVCEGCIYGKMHHLPFPKTAWRSQAPLELVHADICGPTRTPSLGNKRYFLLFVDDYTRMIWIYFLDQKSEAFVKFLHFKALVENQSGHKLKTLRTDRGGEFIYKPFLNYCEEQGIHRQLTIRHTPQQNGVAERKNRTIVEMARSMLKGKGLPNNFWAEAVSSAVYILNRSPTKAVRDRTPFEAWHGRKPV</sequence>
<reference evidence="12 13" key="2">
    <citation type="journal article" date="2017" name="Front. Plant Sci.">
        <title>Gene Classification and Mining of Molecular Markers Useful in Red Clover (Trifolium pratense) Breeding.</title>
        <authorList>
            <person name="Istvanek J."/>
            <person name="Dluhosova J."/>
            <person name="Dluhos P."/>
            <person name="Patkova L."/>
            <person name="Nedelnik J."/>
            <person name="Repkova J."/>
        </authorList>
    </citation>
    <scope>NUCLEOTIDE SEQUENCE [LARGE SCALE GENOMIC DNA]</scope>
    <source>
        <strain evidence="13">cv. Tatra</strain>
        <tissue evidence="12">Young leaves</tissue>
    </source>
</reference>
<name>A0A2K3LKN7_TRIPR</name>
<evidence type="ECO:0000256" key="3">
    <source>
        <dbReference type="ARBA" id="ARBA00022759"/>
    </source>
</evidence>
<feature type="compositionally biased region" description="Basic residues" evidence="10">
    <location>
        <begin position="218"/>
        <end position="230"/>
    </location>
</feature>
<accession>A0A2K3LKN7</accession>
<dbReference type="SUPFAM" id="SSF53098">
    <property type="entry name" value="Ribonuclease H-like"/>
    <property type="match status" value="1"/>
</dbReference>
<keyword evidence="8" id="KW-0239">DNA-directed DNA polymerase</keyword>
<dbReference type="GO" id="GO:0046872">
    <property type="term" value="F:metal ion binding"/>
    <property type="evidence" value="ECO:0007669"/>
    <property type="project" value="UniProtKB-KW"/>
</dbReference>
<evidence type="ECO:0000256" key="4">
    <source>
        <dbReference type="ARBA" id="ARBA00022801"/>
    </source>
</evidence>
<keyword evidence="2" id="KW-0479">Metal-binding</keyword>
<dbReference type="ExpressionAtlas" id="A0A2K3LKN7">
    <property type="expression patterns" value="baseline"/>
</dbReference>
<evidence type="ECO:0000256" key="9">
    <source>
        <dbReference type="ARBA" id="ARBA00023172"/>
    </source>
</evidence>
<dbReference type="InterPro" id="IPR039537">
    <property type="entry name" value="Retrotran_Ty1/copia-like"/>
</dbReference>
<keyword evidence="6" id="KW-0229">DNA integration</keyword>
<keyword evidence="5" id="KW-0460">Magnesium</keyword>
<evidence type="ECO:0000313" key="12">
    <source>
        <dbReference type="EMBL" id="PNX79108.1"/>
    </source>
</evidence>
<evidence type="ECO:0000313" key="13">
    <source>
        <dbReference type="Proteomes" id="UP000236291"/>
    </source>
</evidence>